<dbReference type="InterPro" id="IPR052022">
    <property type="entry name" value="26kDa_periplasmic_antigen"/>
</dbReference>
<evidence type="ECO:0000313" key="2">
    <source>
        <dbReference type="Proteomes" id="UP000465785"/>
    </source>
</evidence>
<proteinExistence type="predicted"/>
<name>A0A9W4B5F3_9MYCO</name>
<keyword evidence="2" id="KW-1185">Reference proteome</keyword>
<gene>
    <name evidence="1" type="ORF">MGALJ_39180</name>
</gene>
<dbReference type="GO" id="GO:0006974">
    <property type="term" value="P:DNA damage response"/>
    <property type="evidence" value="ECO:0007669"/>
    <property type="project" value="TreeGrafter"/>
</dbReference>
<organism evidence="1 2">
    <name type="scientific">Mycobacterium gallinarum</name>
    <dbReference type="NCBI Taxonomy" id="39689"/>
    <lineage>
        <taxon>Bacteria</taxon>
        <taxon>Bacillati</taxon>
        <taxon>Actinomycetota</taxon>
        <taxon>Actinomycetes</taxon>
        <taxon>Mycobacteriales</taxon>
        <taxon>Mycobacteriaceae</taxon>
        <taxon>Mycobacterium</taxon>
    </lineage>
</organism>
<dbReference type="Proteomes" id="UP000465785">
    <property type="component" value="Chromosome"/>
</dbReference>
<dbReference type="KEGG" id="mgau:MGALJ_39180"/>
<evidence type="ECO:0000313" key="1">
    <source>
        <dbReference type="EMBL" id="BBY94249.1"/>
    </source>
</evidence>
<dbReference type="AlphaFoldDB" id="A0A9W4B5F3"/>
<protein>
    <recommendedName>
        <fullName evidence="3">SIMPL domain-containing protein</fullName>
    </recommendedName>
</protein>
<evidence type="ECO:0008006" key="3">
    <source>
        <dbReference type="Google" id="ProtNLM"/>
    </source>
</evidence>
<dbReference type="Pfam" id="PF04402">
    <property type="entry name" value="SIMPL"/>
    <property type="match status" value="1"/>
</dbReference>
<reference evidence="1 2" key="1">
    <citation type="journal article" date="2019" name="Emerg. Microbes Infect.">
        <title>Comprehensive subspecies identification of 175 nontuberculous mycobacteria species based on 7547 genomic profiles.</title>
        <authorList>
            <person name="Matsumoto Y."/>
            <person name="Kinjo T."/>
            <person name="Motooka D."/>
            <person name="Nabeya D."/>
            <person name="Jung N."/>
            <person name="Uechi K."/>
            <person name="Horii T."/>
            <person name="Iida T."/>
            <person name="Fujita J."/>
            <person name="Nakamura S."/>
        </authorList>
    </citation>
    <scope>NUCLEOTIDE SEQUENCE [LARGE SCALE GENOMIC DNA]</scope>
    <source>
        <strain evidence="1 2">JCM 6399</strain>
    </source>
</reference>
<dbReference type="PANTHER" id="PTHR34387">
    <property type="entry name" value="SLR1258 PROTEIN"/>
    <property type="match status" value="1"/>
</dbReference>
<dbReference type="Gene3D" id="3.30.70.2970">
    <property type="entry name" value="Protein of unknown function (DUF541), domain 2"/>
    <property type="match status" value="1"/>
</dbReference>
<dbReference type="InterPro" id="IPR007497">
    <property type="entry name" value="SIMPL/DUF541"/>
</dbReference>
<dbReference type="PANTHER" id="PTHR34387:SF1">
    <property type="entry name" value="PERIPLASMIC IMMUNOGENIC PROTEIN"/>
    <property type="match status" value="1"/>
</dbReference>
<dbReference type="Gene3D" id="3.30.110.170">
    <property type="entry name" value="Protein of unknown function (DUF541), domain 1"/>
    <property type="match status" value="1"/>
</dbReference>
<sequence length="267" mass="27579">MKSASPRDAEPDGRVPLMPIAASAKLPTRLLVLAAAGLVVTLAGCDAQSGPIAAPTADSEVRQVTVAGSGEVKGTPDTLNVNASIEAIAPDVTGAMNQTSDRQQAVINALVDAGVDRNDISTSQVSLQPQFAPTTDSTTISGYRASNTIDVKIRQLDAASQALALIVSTGGNATRINSVNYSIDDDSQLIRDARSRAFNDAKDRAEQYAQLSGLTLGNVISISEVAGTAPPVPMPRNGAEMAMAAPVPVEPGQQTVGFSVTVIWELT</sequence>
<accession>A0A9W4B5F3</accession>
<dbReference type="EMBL" id="AP022601">
    <property type="protein sequence ID" value="BBY94249.1"/>
    <property type="molecule type" value="Genomic_DNA"/>
</dbReference>